<evidence type="ECO:0000256" key="4">
    <source>
        <dbReference type="ARBA" id="ARBA00046271"/>
    </source>
</evidence>
<dbReference type="Pfam" id="PF05648">
    <property type="entry name" value="PEX11"/>
    <property type="match status" value="1"/>
</dbReference>
<organism evidence="6 7">
    <name type="scientific">Emergomyces africanus</name>
    <dbReference type="NCBI Taxonomy" id="1955775"/>
    <lineage>
        <taxon>Eukaryota</taxon>
        <taxon>Fungi</taxon>
        <taxon>Dikarya</taxon>
        <taxon>Ascomycota</taxon>
        <taxon>Pezizomycotina</taxon>
        <taxon>Eurotiomycetes</taxon>
        <taxon>Eurotiomycetidae</taxon>
        <taxon>Onygenales</taxon>
        <taxon>Ajellomycetaceae</taxon>
        <taxon>Emergomyces</taxon>
    </lineage>
</organism>
<keyword evidence="7" id="KW-1185">Reference proteome</keyword>
<evidence type="ECO:0000313" key="6">
    <source>
        <dbReference type="EMBL" id="OAX82167.1"/>
    </source>
</evidence>
<evidence type="ECO:0000313" key="7">
    <source>
        <dbReference type="Proteomes" id="UP000091918"/>
    </source>
</evidence>
<name>A0A1B7NZW3_9EURO</name>
<dbReference type="EMBL" id="LGUA01000346">
    <property type="protein sequence ID" value="OAX82167.1"/>
    <property type="molecule type" value="Genomic_DNA"/>
</dbReference>
<feature type="compositionally biased region" description="Polar residues" evidence="5">
    <location>
        <begin position="1"/>
        <end position="11"/>
    </location>
</feature>
<comment type="caution">
    <text evidence="6">The sequence shown here is derived from an EMBL/GenBank/DDBJ whole genome shotgun (WGS) entry which is preliminary data.</text>
</comment>
<reference evidence="6 7" key="1">
    <citation type="submission" date="2015-07" db="EMBL/GenBank/DDBJ databases">
        <title>Emmonsia species relationships and genome sequence.</title>
        <authorList>
            <person name="Cuomo C.A."/>
            <person name="Schwartz I.S."/>
            <person name="Kenyon C."/>
            <person name="de Hoog G.S."/>
            <person name="Govender N.P."/>
            <person name="Botha A."/>
            <person name="Moreno L."/>
            <person name="de Vries M."/>
            <person name="Munoz J.F."/>
            <person name="Stielow J.B."/>
        </authorList>
    </citation>
    <scope>NUCLEOTIDE SEQUENCE [LARGE SCALE GENOMIC DNA]</scope>
    <source>
        <strain evidence="6 7">CBS 136260</strain>
    </source>
</reference>
<dbReference type="GO" id="GO:0005778">
    <property type="term" value="C:peroxisomal membrane"/>
    <property type="evidence" value="ECO:0007669"/>
    <property type="project" value="UniProtKB-SubCell"/>
</dbReference>
<gene>
    <name evidence="6" type="ORF">ACJ72_03488</name>
</gene>
<keyword evidence="3" id="KW-0576">Peroxisome</keyword>
<sequence length="329" mass="36135">MVQMPETSTQSEDAKPLPDAVAPNPPAPGKAESIKYSSESQKPKCHCAAAKTAISKSDVIIRRLDKFISTATGQERLLALIQYNSQIIHYLVRSPLFGSISARLCSILLSSTGPAAAGGGPSKTQPQTTPALLALSSLMSETRTTLRLFGLLSIWSWGSATLKAPPTDPVLRTIAYAQVTANVLYQILENVAHLTSKGVLNRRLVERWGSVGKWYVWSTRAWLGHVLLEFVRVWREYVLSRERKRRAKGGDVDMEKGREGGKEDDDVARRAEVRGWKKSIVNSLAWLPLCIHWSFEDGVGVPDRLVGVLSMTAGAWGMHDMWNSTAGVV</sequence>
<keyword evidence="2" id="KW-0472">Membrane</keyword>
<dbReference type="STRING" id="1658172.A0A1B7NZW3"/>
<evidence type="ECO:0000256" key="1">
    <source>
        <dbReference type="ARBA" id="ARBA00022593"/>
    </source>
</evidence>
<proteinExistence type="predicted"/>
<dbReference type="GO" id="GO:0016559">
    <property type="term" value="P:peroxisome fission"/>
    <property type="evidence" value="ECO:0007669"/>
    <property type="project" value="InterPro"/>
</dbReference>
<evidence type="ECO:0000256" key="5">
    <source>
        <dbReference type="SAM" id="MobiDB-lite"/>
    </source>
</evidence>
<dbReference type="OrthoDB" id="10005898at2759"/>
<dbReference type="Proteomes" id="UP000091918">
    <property type="component" value="Unassembled WGS sequence"/>
</dbReference>
<dbReference type="AlphaFoldDB" id="A0A1B7NZW3"/>
<protein>
    <recommendedName>
        <fullName evidence="8">Peroxin 11C</fullName>
    </recommendedName>
</protein>
<accession>A0A1B7NZW3</accession>
<dbReference type="PANTHER" id="PTHR12652:SF25">
    <property type="entry name" value="MICROBODY (PEROXISOME) PROLIFERATION PROTEIN PEROXIN 11C (EUROFUNG)"/>
    <property type="match status" value="1"/>
</dbReference>
<evidence type="ECO:0000256" key="3">
    <source>
        <dbReference type="ARBA" id="ARBA00023140"/>
    </source>
</evidence>
<comment type="subcellular location">
    <subcellularLocation>
        <location evidence="4">Peroxisome membrane</location>
    </subcellularLocation>
</comment>
<feature type="region of interest" description="Disordered" evidence="5">
    <location>
        <begin position="1"/>
        <end position="38"/>
    </location>
</feature>
<evidence type="ECO:0008006" key="8">
    <source>
        <dbReference type="Google" id="ProtNLM"/>
    </source>
</evidence>
<keyword evidence="1" id="KW-0962">Peroxisome biogenesis</keyword>
<dbReference type="PANTHER" id="PTHR12652">
    <property type="entry name" value="PEROXISOMAL BIOGENESIS FACTOR 11"/>
    <property type="match status" value="1"/>
</dbReference>
<evidence type="ECO:0000256" key="2">
    <source>
        <dbReference type="ARBA" id="ARBA00023136"/>
    </source>
</evidence>
<dbReference type="InterPro" id="IPR008733">
    <property type="entry name" value="PEX11"/>
</dbReference>